<dbReference type="Gene3D" id="3.30.1600.10">
    <property type="entry name" value="SIR2/SIRT2 'Small Domain"/>
    <property type="match status" value="1"/>
</dbReference>
<gene>
    <name evidence="8" type="ORF">RDB_LOCUS46822</name>
</gene>
<dbReference type="InterPro" id="IPR026591">
    <property type="entry name" value="Sirtuin_cat_small_dom_sf"/>
</dbReference>
<dbReference type="PROSITE" id="PS50305">
    <property type="entry name" value="SIRTUIN"/>
    <property type="match status" value="1"/>
</dbReference>
<proteinExistence type="inferred from homology"/>
<evidence type="ECO:0000259" key="7">
    <source>
        <dbReference type="PROSITE" id="PS50305"/>
    </source>
</evidence>
<evidence type="ECO:0000256" key="4">
    <source>
        <dbReference type="ARBA" id="ARBA00023027"/>
    </source>
</evidence>
<feature type="binding site" evidence="6">
    <location>
        <position position="172"/>
    </location>
    <ligand>
        <name>Zn(2+)</name>
        <dbReference type="ChEBI" id="CHEBI:29105"/>
    </ligand>
</feature>
<name>A0A8H3GG59_9AGAM</name>
<keyword evidence="4" id="KW-0520">NAD</keyword>
<feature type="active site" description="Proton acceptor" evidence="6">
    <location>
        <position position="164"/>
    </location>
</feature>
<comment type="similarity">
    <text evidence="2">Belongs to the sirtuin family. Class I subfamily.</text>
</comment>
<dbReference type="AlphaFoldDB" id="A0A8H3GG59"/>
<keyword evidence="6" id="KW-0862">Zinc</keyword>
<dbReference type="GO" id="GO:0017136">
    <property type="term" value="F:histone deacetylase activity, NAD-dependent"/>
    <property type="evidence" value="ECO:0007669"/>
    <property type="project" value="TreeGrafter"/>
</dbReference>
<evidence type="ECO:0000256" key="6">
    <source>
        <dbReference type="PROSITE-ProRule" id="PRU00236"/>
    </source>
</evidence>
<evidence type="ECO:0000256" key="1">
    <source>
        <dbReference type="ARBA" id="ARBA00004173"/>
    </source>
</evidence>
<sequence>MIKLKRNKRSIPPSNNIASFREALQQCRNLILVAGAGLSAASGIPTFRGAGGYWRSFEATRLATPEAFDANPGLVWQASSPFYSTTIAEKSIVLSCKPNNAHHVIARLLDPNYRSAIAPLAAKCTLITQNVDGLSVRAQEELQAVTSTPTDNTILKQGEIIEMHGRLLETLCTKCRHRSPDARTPVCPALAGTELRTEAIMDDSGKRVPEAEISSKDLPRCEKDDCGGLLRPGVVWFGESIPGLNTIESLVEEADMCLVVGTSSVVYPAAGFADVVQHNGGKVAVFNIEASQGDQSAEFLFLGPCEKTLGEALGIEVPATREP</sequence>
<keyword evidence="3" id="KW-0808">Transferase</keyword>
<evidence type="ECO:0000313" key="9">
    <source>
        <dbReference type="Proteomes" id="UP000663853"/>
    </source>
</evidence>
<evidence type="ECO:0000256" key="5">
    <source>
        <dbReference type="ARBA" id="ARBA00023128"/>
    </source>
</evidence>
<dbReference type="Gene3D" id="3.40.50.1220">
    <property type="entry name" value="TPP-binding domain"/>
    <property type="match status" value="1"/>
</dbReference>
<dbReference type="PANTHER" id="PTHR11085:SF10">
    <property type="entry name" value="NAD-DEPENDENT PROTEIN DEACYLASE SIRTUIN-5, MITOCHONDRIAL-RELATED"/>
    <property type="match status" value="1"/>
</dbReference>
<dbReference type="InterPro" id="IPR026590">
    <property type="entry name" value="Ssirtuin_cat_dom"/>
</dbReference>
<feature type="binding site" evidence="6">
    <location>
        <position position="226"/>
    </location>
    <ligand>
        <name>Zn(2+)</name>
        <dbReference type="ChEBI" id="CHEBI:29105"/>
    </ligand>
</feature>
<feature type="domain" description="Deacetylase sirtuin-type" evidence="7">
    <location>
        <begin position="10"/>
        <end position="323"/>
    </location>
</feature>
<dbReference type="Proteomes" id="UP000663853">
    <property type="component" value="Unassembled WGS sequence"/>
</dbReference>
<feature type="binding site" evidence="6">
    <location>
        <position position="175"/>
    </location>
    <ligand>
        <name>Zn(2+)</name>
        <dbReference type="ChEBI" id="CHEBI:29105"/>
    </ligand>
</feature>
<dbReference type="Pfam" id="PF02146">
    <property type="entry name" value="SIR2"/>
    <property type="match status" value="1"/>
</dbReference>
<evidence type="ECO:0000256" key="3">
    <source>
        <dbReference type="ARBA" id="ARBA00022679"/>
    </source>
</evidence>
<accession>A0A8H3GG59</accession>
<dbReference type="EMBL" id="CAJMXA010001011">
    <property type="protein sequence ID" value="CAE6448915.1"/>
    <property type="molecule type" value="Genomic_DNA"/>
</dbReference>
<protein>
    <recommendedName>
        <fullName evidence="7">Deacetylase sirtuin-type domain-containing protein</fullName>
    </recommendedName>
</protein>
<dbReference type="GO" id="GO:0070403">
    <property type="term" value="F:NAD+ binding"/>
    <property type="evidence" value="ECO:0007669"/>
    <property type="project" value="InterPro"/>
</dbReference>
<keyword evidence="5" id="KW-0496">Mitochondrion</keyword>
<dbReference type="GO" id="GO:0005634">
    <property type="term" value="C:nucleus"/>
    <property type="evidence" value="ECO:0007669"/>
    <property type="project" value="TreeGrafter"/>
</dbReference>
<keyword evidence="6" id="KW-0479">Metal-binding</keyword>
<dbReference type="InterPro" id="IPR050134">
    <property type="entry name" value="NAD-dep_sirtuin_deacylases"/>
</dbReference>
<reference evidence="8" key="1">
    <citation type="submission" date="2021-01" db="EMBL/GenBank/DDBJ databases">
        <authorList>
            <person name="Kaushik A."/>
        </authorList>
    </citation>
    <scope>NUCLEOTIDE SEQUENCE</scope>
    <source>
        <strain evidence="8">AG6-10EEA</strain>
    </source>
</reference>
<dbReference type="SUPFAM" id="SSF52467">
    <property type="entry name" value="DHS-like NAD/FAD-binding domain"/>
    <property type="match status" value="1"/>
</dbReference>
<feature type="binding site" evidence="6">
    <location>
        <position position="221"/>
    </location>
    <ligand>
        <name>Zn(2+)</name>
        <dbReference type="ChEBI" id="CHEBI:29105"/>
    </ligand>
</feature>
<evidence type="ECO:0000313" key="8">
    <source>
        <dbReference type="EMBL" id="CAE6448915.1"/>
    </source>
</evidence>
<comment type="caution">
    <text evidence="8">The sequence shown here is derived from an EMBL/GenBank/DDBJ whole genome shotgun (WGS) entry which is preliminary data.</text>
</comment>
<evidence type="ECO:0000256" key="2">
    <source>
        <dbReference type="ARBA" id="ARBA00006924"/>
    </source>
</evidence>
<dbReference type="GO" id="GO:0005739">
    <property type="term" value="C:mitochondrion"/>
    <property type="evidence" value="ECO:0007669"/>
    <property type="project" value="UniProtKB-SubCell"/>
</dbReference>
<dbReference type="InterPro" id="IPR003000">
    <property type="entry name" value="Sirtuin"/>
</dbReference>
<dbReference type="GO" id="GO:0046872">
    <property type="term" value="F:metal ion binding"/>
    <property type="evidence" value="ECO:0007669"/>
    <property type="project" value="UniProtKB-KW"/>
</dbReference>
<comment type="subcellular location">
    <subcellularLocation>
        <location evidence="1">Mitochondrion</location>
    </subcellularLocation>
</comment>
<dbReference type="InterPro" id="IPR029035">
    <property type="entry name" value="DHS-like_NAD/FAD-binding_dom"/>
</dbReference>
<dbReference type="PANTHER" id="PTHR11085">
    <property type="entry name" value="NAD-DEPENDENT PROTEIN DEACYLASE SIRTUIN-5, MITOCHONDRIAL-RELATED"/>
    <property type="match status" value="1"/>
</dbReference>
<organism evidence="8 9">
    <name type="scientific">Rhizoctonia solani</name>
    <dbReference type="NCBI Taxonomy" id="456999"/>
    <lineage>
        <taxon>Eukaryota</taxon>
        <taxon>Fungi</taxon>
        <taxon>Dikarya</taxon>
        <taxon>Basidiomycota</taxon>
        <taxon>Agaricomycotina</taxon>
        <taxon>Agaricomycetes</taxon>
        <taxon>Cantharellales</taxon>
        <taxon>Ceratobasidiaceae</taxon>
        <taxon>Rhizoctonia</taxon>
    </lineage>
</organism>